<proteinExistence type="predicted"/>
<protein>
    <submittedName>
        <fullName evidence="1">Uncharacterized protein</fullName>
    </submittedName>
</protein>
<organism evidence="1 2">
    <name type="scientific">Enterococcus canis</name>
    <dbReference type="NCBI Taxonomy" id="214095"/>
    <lineage>
        <taxon>Bacteria</taxon>
        <taxon>Bacillati</taxon>
        <taxon>Bacillota</taxon>
        <taxon>Bacilli</taxon>
        <taxon>Lactobacillales</taxon>
        <taxon>Enterococcaceae</taxon>
        <taxon>Enterococcus</taxon>
    </lineage>
</organism>
<reference evidence="1 2" key="1">
    <citation type="submission" date="2014-12" db="EMBL/GenBank/DDBJ databases">
        <title>Draft genome sequences of 29 type strains of Enterococci.</title>
        <authorList>
            <person name="Zhong Z."/>
            <person name="Sun Z."/>
            <person name="Liu W."/>
            <person name="Zhang W."/>
            <person name="Zhang H."/>
        </authorList>
    </citation>
    <scope>NUCLEOTIDE SEQUENCE [LARGE SCALE GENOMIC DNA]</scope>
    <source>
        <strain evidence="1 2">DSM 17029</strain>
    </source>
</reference>
<accession>A0A1L8RH08</accession>
<sequence>MGFLYSQEISNGKTKKRFFIISIGFLYSQEISNGKTACKLSDVV</sequence>
<dbReference type="AlphaFoldDB" id="A0A1L8RH08"/>
<dbReference type="EMBL" id="JXKH01000003">
    <property type="protein sequence ID" value="OJG18995.1"/>
    <property type="molecule type" value="Genomic_DNA"/>
</dbReference>
<comment type="caution">
    <text evidence="1">The sequence shown here is derived from an EMBL/GenBank/DDBJ whole genome shotgun (WGS) entry which is preliminary data.</text>
</comment>
<dbReference type="Proteomes" id="UP000181884">
    <property type="component" value="Unassembled WGS sequence"/>
</dbReference>
<name>A0A1L8RH08_9ENTE</name>
<gene>
    <name evidence="1" type="ORF">RU97_GL001613</name>
</gene>
<evidence type="ECO:0000313" key="1">
    <source>
        <dbReference type="EMBL" id="OJG18995.1"/>
    </source>
</evidence>
<evidence type="ECO:0000313" key="2">
    <source>
        <dbReference type="Proteomes" id="UP000181884"/>
    </source>
</evidence>
<dbReference type="STRING" id="214095.RU97_GL001613"/>
<keyword evidence="2" id="KW-1185">Reference proteome</keyword>